<keyword evidence="2" id="KW-1185">Reference proteome</keyword>
<dbReference type="Proteomes" id="UP001056120">
    <property type="component" value="Linkage Group LG08"/>
</dbReference>
<evidence type="ECO:0000313" key="2">
    <source>
        <dbReference type="Proteomes" id="UP001056120"/>
    </source>
</evidence>
<protein>
    <submittedName>
        <fullName evidence="1">Uncharacterized protein</fullName>
    </submittedName>
</protein>
<organism evidence="1 2">
    <name type="scientific">Smallanthus sonchifolius</name>
    <dbReference type="NCBI Taxonomy" id="185202"/>
    <lineage>
        <taxon>Eukaryota</taxon>
        <taxon>Viridiplantae</taxon>
        <taxon>Streptophyta</taxon>
        <taxon>Embryophyta</taxon>
        <taxon>Tracheophyta</taxon>
        <taxon>Spermatophyta</taxon>
        <taxon>Magnoliopsida</taxon>
        <taxon>eudicotyledons</taxon>
        <taxon>Gunneridae</taxon>
        <taxon>Pentapetalae</taxon>
        <taxon>asterids</taxon>
        <taxon>campanulids</taxon>
        <taxon>Asterales</taxon>
        <taxon>Asteraceae</taxon>
        <taxon>Asteroideae</taxon>
        <taxon>Heliantheae alliance</taxon>
        <taxon>Millerieae</taxon>
        <taxon>Smallanthus</taxon>
    </lineage>
</organism>
<reference evidence="1 2" key="2">
    <citation type="journal article" date="2022" name="Mol. Ecol. Resour.">
        <title>The genomes of chicory, endive, great burdock and yacon provide insights into Asteraceae paleo-polyploidization history and plant inulin production.</title>
        <authorList>
            <person name="Fan W."/>
            <person name="Wang S."/>
            <person name="Wang H."/>
            <person name="Wang A."/>
            <person name="Jiang F."/>
            <person name="Liu H."/>
            <person name="Zhao H."/>
            <person name="Xu D."/>
            <person name="Zhang Y."/>
        </authorList>
    </citation>
    <scope>NUCLEOTIDE SEQUENCE [LARGE SCALE GENOMIC DNA]</scope>
    <source>
        <strain evidence="2">cv. Yunnan</strain>
        <tissue evidence="1">Leaves</tissue>
    </source>
</reference>
<evidence type="ECO:0000313" key="1">
    <source>
        <dbReference type="EMBL" id="KAI3806948.1"/>
    </source>
</evidence>
<dbReference type="EMBL" id="CM042025">
    <property type="protein sequence ID" value="KAI3806948.1"/>
    <property type="molecule type" value="Genomic_DNA"/>
</dbReference>
<sequence length="152" mass="16565">MAFSVFPSVFTFHTTNHRNKHLHRHRRTVLPSPATSRRRPTVICRQSSAATDSPLADLLREVVKGLPRSSKALATAGEASATLNTALTAVVVGLISVEIAKFVAQEYIDALLGPLVSQLMPVVEASPVSSMAKCAADKQCRSKLQYWNVLKR</sequence>
<gene>
    <name evidence="1" type="ORF">L1987_22866</name>
</gene>
<proteinExistence type="predicted"/>
<name>A0ACB9IFB7_9ASTR</name>
<accession>A0ACB9IFB7</accession>
<reference evidence="2" key="1">
    <citation type="journal article" date="2022" name="Mol. Ecol. Resour.">
        <title>The genomes of chicory, endive, great burdock and yacon provide insights into Asteraceae palaeo-polyploidization history and plant inulin production.</title>
        <authorList>
            <person name="Fan W."/>
            <person name="Wang S."/>
            <person name="Wang H."/>
            <person name="Wang A."/>
            <person name="Jiang F."/>
            <person name="Liu H."/>
            <person name="Zhao H."/>
            <person name="Xu D."/>
            <person name="Zhang Y."/>
        </authorList>
    </citation>
    <scope>NUCLEOTIDE SEQUENCE [LARGE SCALE GENOMIC DNA]</scope>
    <source>
        <strain evidence="2">cv. Yunnan</strain>
    </source>
</reference>
<comment type="caution">
    <text evidence="1">The sequence shown here is derived from an EMBL/GenBank/DDBJ whole genome shotgun (WGS) entry which is preliminary data.</text>
</comment>